<evidence type="ECO:0000256" key="2">
    <source>
        <dbReference type="ARBA" id="ARBA00022723"/>
    </source>
</evidence>
<dbReference type="Pfam" id="PF01814">
    <property type="entry name" value="Hemerythrin"/>
    <property type="match status" value="1"/>
</dbReference>
<dbReference type="Proteomes" id="UP001500620">
    <property type="component" value="Unassembled WGS sequence"/>
</dbReference>
<dbReference type="Gene3D" id="1.20.120.520">
    <property type="entry name" value="nmb1532 protein domain like"/>
    <property type="match status" value="1"/>
</dbReference>
<protein>
    <recommendedName>
        <fullName evidence="4">Hemerythrin-like domain-containing protein</fullName>
    </recommendedName>
</protein>
<feature type="domain" description="Hemerythrin-like" evidence="4">
    <location>
        <begin position="6"/>
        <end position="84"/>
    </location>
</feature>
<organism evidence="5 6">
    <name type="scientific">Dactylosporangium darangshiense</name>
    <dbReference type="NCBI Taxonomy" id="579108"/>
    <lineage>
        <taxon>Bacteria</taxon>
        <taxon>Bacillati</taxon>
        <taxon>Actinomycetota</taxon>
        <taxon>Actinomycetes</taxon>
        <taxon>Micromonosporales</taxon>
        <taxon>Micromonosporaceae</taxon>
        <taxon>Dactylosporangium</taxon>
    </lineage>
</organism>
<sequence>MVKCLAFCGALERHHTGEERGMFRVLAAKHPELRPVIDELRRDHEQIAEILRRVAAAPSRDELAGLAALMESHFTYEERKLVEALNRLR</sequence>
<comment type="similarity">
    <text evidence="1">Belongs to the hemerythrin family.</text>
</comment>
<accession>A0ABP8DKI1</accession>
<comment type="caution">
    <text evidence="5">The sequence shown here is derived from an EMBL/GenBank/DDBJ whole genome shotgun (WGS) entry which is preliminary data.</text>
</comment>
<evidence type="ECO:0000313" key="5">
    <source>
        <dbReference type="EMBL" id="GAA4258326.1"/>
    </source>
</evidence>
<dbReference type="EMBL" id="BAABAT010000030">
    <property type="protein sequence ID" value="GAA4258326.1"/>
    <property type="molecule type" value="Genomic_DNA"/>
</dbReference>
<reference evidence="6" key="1">
    <citation type="journal article" date="2019" name="Int. J. Syst. Evol. Microbiol.">
        <title>The Global Catalogue of Microorganisms (GCM) 10K type strain sequencing project: providing services to taxonomists for standard genome sequencing and annotation.</title>
        <authorList>
            <consortium name="The Broad Institute Genomics Platform"/>
            <consortium name="The Broad Institute Genome Sequencing Center for Infectious Disease"/>
            <person name="Wu L."/>
            <person name="Ma J."/>
        </authorList>
    </citation>
    <scope>NUCLEOTIDE SEQUENCE [LARGE SCALE GENOMIC DNA]</scope>
    <source>
        <strain evidence="6">JCM 17441</strain>
    </source>
</reference>
<proteinExistence type="inferred from homology"/>
<evidence type="ECO:0000313" key="6">
    <source>
        <dbReference type="Proteomes" id="UP001500620"/>
    </source>
</evidence>
<dbReference type="SUPFAM" id="SSF47188">
    <property type="entry name" value="Hemerythrin-like"/>
    <property type="match status" value="1"/>
</dbReference>
<evidence type="ECO:0000256" key="1">
    <source>
        <dbReference type="ARBA" id="ARBA00010587"/>
    </source>
</evidence>
<dbReference type="InterPro" id="IPR012312">
    <property type="entry name" value="Hemerythrin-like"/>
</dbReference>
<dbReference type="InterPro" id="IPR035938">
    <property type="entry name" value="Hemerythrin-like_sf"/>
</dbReference>
<evidence type="ECO:0000256" key="3">
    <source>
        <dbReference type="ARBA" id="ARBA00023004"/>
    </source>
</evidence>
<evidence type="ECO:0000259" key="4">
    <source>
        <dbReference type="Pfam" id="PF01814"/>
    </source>
</evidence>
<gene>
    <name evidence="5" type="ORF">GCM10022255_078580</name>
</gene>
<keyword evidence="6" id="KW-1185">Reference proteome</keyword>
<keyword evidence="3" id="KW-0408">Iron</keyword>
<name>A0ABP8DKI1_9ACTN</name>
<keyword evidence="2" id="KW-0479">Metal-binding</keyword>